<dbReference type="GO" id="GO:0004674">
    <property type="term" value="F:protein serine/threonine kinase activity"/>
    <property type="evidence" value="ECO:0007669"/>
    <property type="project" value="UniProtKB-KW"/>
</dbReference>
<keyword evidence="8 9" id="KW-0067">ATP-binding</keyword>
<reference evidence="13" key="3">
    <citation type="submission" date="2025-09" db="UniProtKB">
        <authorList>
            <consortium name="Ensembl"/>
        </authorList>
    </citation>
    <scope>IDENTIFICATION</scope>
</reference>
<evidence type="ECO:0000256" key="4">
    <source>
        <dbReference type="ARBA" id="ARBA00022553"/>
    </source>
</evidence>
<evidence type="ECO:0000259" key="11">
    <source>
        <dbReference type="PROSITE" id="PS50011"/>
    </source>
</evidence>
<protein>
    <recommendedName>
        <fullName evidence="2">non-specific serine/threonine protein kinase</fullName>
        <ecNumber evidence="2">2.7.11.1</ecNumber>
    </recommendedName>
</protein>
<dbReference type="FunFam" id="2.30.29.30:FF:000027">
    <property type="entry name" value="Non-specific serine/threonine protein kinase"/>
    <property type="match status" value="1"/>
</dbReference>
<dbReference type="InterPro" id="IPR011993">
    <property type="entry name" value="PH-like_dom_sf"/>
</dbReference>
<dbReference type="Pfam" id="PF00069">
    <property type="entry name" value="Pkinase"/>
    <property type="match status" value="2"/>
</dbReference>
<gene>
    <name evidence="13" type="primary">LOC115053901</name>
</gene>
<dbReference type="Gene3D" id="2.30.29.30">
    <property type="entry name" value="Pleckstrin-homology domain (PH domain)/Phosphotyrosine-binding domain (PTB)"/>
    <property type="match status" value="1"/>
</dbReference>
<dbReference type="InterPro" id="IPR017892">
    <property type="entry name" value="Pkinase_C"/>
</dbReference>
<dbReference type="Pfam" id="PF00169">
    <property type="entry name" value="PH"/>
    <property type="match status" value="1"/>
</dbReference>
<evidence type="ECO:0000256" key="6">
    <source>
        <dbReference type="ARBA" id="ARBA00022741"/>
    </source>
</evidence>
<dbReference type="FunFam" id="1.10.510.10:FF:000512">
    <property type="entry name" value="AKT serine/threonine kinase 1"/>
    <property type="match status" value="1"/>
</dbReference>
<dbReference type="PROSITE" id="PS50011">
    <property type="entry name" value="PROTEIN_KINASE_DOM"/>
    <property type="match status" value="1"/>
</dbReference>
<evidence type="ECO:0000256" key="2">
    <source>
        <dbReference type="ARBA" id="ARBA00012513"/>
    </source>
</evidence>
<evidence type="ECO:0000256" key="7">
    <source>
        <dbReference type="ARBA" id="ARBA00022777"/>
    </source>
</evidence>
<evidence type="ECO:0000256" key="9">
    <source>
        <dbReference type="PROSITE-ProRule" id="PRU10141"/>
    </source>
</evidence>
<evidence type="ECO:0000259" key="12">
    <source>
        <dbReference type="PROSITE" id="PS51285"/>
    </source>
</evidence>
<dbReference type="SUPFAM" id="SSF56112">
    <property type="entry name" value="Protein kinase-like (PK-like)"/>
    <property type="match status" value="1"/>
</dbReference>
<dbReference type="Gene3D" id="3.30.200.20">
    <property type="entry name" value="Phosphorylase Kinase, domain 1"/>
    <property type="match status" value="2"/>
</dbReference>
<evidence type="ECO:0000259" key="10">
    <source>
        <dbReference type="PROSITE" id="PS50003"/>
    </source>
</evidence>
<dbReference type="SMART" id="SM00233">
    <property type="entry name" value="PH"/>
    <property type="match status" value="1"/>
</dbReference>
<feature type="domain" description="Protein kinase" evidence="11">
    <location>
        <begin position="151"/>
        <end position="365"/>
    </location>
</feature>
<dbReference type="InterPro" id="IPR039026">
    <property type="entry name" value="PH_PKB"/>
</dbReference>
<dbReference type="InterPro" id="IPR017441">
    <property type="entry name" value="Protein_kinase_ATP_BS"/>
</dbReference>
<keyword evidence="3" id="KW-0723">Serine/threonine-protein kinase</keyword>
<accession>A0A665TFU6</accession>
<keyword evidence="7" id="KW-0418">Kinase</keyword>
<dbReference type="Pfam" id="PF00433">
    <property type="entry name" value="Pkinase_C"/>
    <property type="match status" value="1"/>
</dbReference>
<dbReference type="PROSITE" id="PS51285">
    <property type="entry name" value="AGC_KINASE_CTER"/>
    <property type="match status" value="1"/>
</dbReference>
<dbReference type="InterPro" id="IPR000961">
    <property type="entry name" value="AGC-kinase_C"/>
</dbReference>
<feature type="domain" description="PH" evidence="10">
    <location>
        <begin position="5"/>
        <end position="108"/>
    </location>
</feature>
<dbReference type="Gene3D" id="1.10.510.10">
    <property type="entry name" value="Transferase(Phosphotransferase) domain 1"/>
    <property type="match status" value="2"/>
</dbReference>
<keyword evidence="4" id="KW-0597">Phosphoprotein</keyword>
<comment type="similarity">
    <text evidence="1">Belongs to the protein kinase superfamily. AGC Ser/Thr protein kinase family. RAC subfamily.</text>
</comment>
<name>A0A665TFU6_ECHNA</name>
<dbReference type="Ensembl" id="ENSENLT00000009180.1">
    <property type="protein sequence ID" value="ENSENLP00000008754.1"/>
    <property type="gene ID" value="ENSENLG00000004224.1"/>
</dbReference>
<keyword evidence="14" id="KW-1185">Reference proteome</keyword>
<feature type="binding site" evidence="9">
    <location>
        <position position="190"/>
    </location>
    <ligand>
        <name>ATP</name>
        <dbReference type="ChEBI" id="CHEBI:30616"/>
    </ligand>
</feature>
<evidence type="ECO:0000256" key="1">
    <source>
        <dbReference type="ARBA" id="ARBA00006935"/>
    </source>
</evidence>
<evidence type="ECO:0000256" key="8">
    <source>
        <dbReference type="ARBA" id="ARBA00022840"/>
    </source>
</evidence>
<keyword evidence="6 9" id="KW-0547">Nucleotide-binding</keyword>
<evidence type="ECO:0000313" key="14">
    <source>
        <dbReference type="Proteomes" id="UP000472264"/>
    </source>
</evidence>
<dbReference type="SMART" id="SM00133">
    <property type="entry name" value="S_TK_X"/>
    <property type="match status" value="1"/>
</dbReference>
<proteinExistence type="inferred from homology"/>
<dbReference type="InterPro" id="IPR011009">
    <property type="entry name" value="Kinase-like_dom_sf"/>
</dbReference>
<sequence length="437" mass="51077">MNEVNIVREGWLHKRGEYIKTWRPRYFILKSDGSFIGYKEKPDVNDQTSPPLNNFSVAECQLMKTERPRPNTFVIRCLQWTTVIERTFHVDSNEEREEWMRAIQSVANSLKMREQEDEEPMDMFGSPSESSLEEMEVAMSKGRTKVNMSDFEYLKLLGKGTFGKVILVKEKSSGVHYAMKILRKEVIIAKDEVAHTVTESRVLQNTRHPFLTTLKYAFQTHDRLCFVMEYANGGELFFHLSRERVFTEDRARFYGAEIVSALEYLHSRDVVYRDLKVLEDNDYGRAVDWWGLGVVMYEMMCGRLPFYNQDHERLFELILMEEIRFPKNLSPEAKSLLAGLLKKDPKQRLGGGTNDAKEVMGHKFFIIINWHDVDQKKLTPLFRPQVTSETDTRYFDEEFTAQTITLTPPDKYNSLDCEDPGQQAHFPQFSYSASIRE</sequence>
<reference evidence="13" key="1">
    <citation type="submission" date="2021-04" db="EMBL/GenBank/DDBJ databases">
        <authorList>
            <consortium name="Wellcome Sanger Institute Data Sharing"/>
        </authorList>
    </citation>
    <scope>NUCLEOTIDE SEQUENCE [LARGE SCALE GENOMIC DNA]</scope>
</reference>
<organism evidence="13 14">
    <name type="scientific">Echeneis naucrates</name>
    <name type="common">Live sharksucker</name>
    <dbReference type="NCBI Taxonomy" id="173247"/>
    <lineage>
        <taxon>Eukaryota</taxon>
        <taxon>Metazoa</taxon>
        <taxon>Chordata</taxon>
        <taxon>Craniata</taxon>
        <taxon>Vertebrata</taxon>
        <taxon>Euteleostomi</taxon>
        <taxon>Actinopterygii</taxon>
        <taxon>Neopterygii</taxon>
        <taxon>Teleostei</taxon>
        <taxon>Neoteleostei</taxon>
        <taxon>Acanthomorphata</taxon>
        <taxon>Carangaria</taxon>
        <taxon>Carangiformes</taxon>
        <taxon>Echeneidae</taxon>
        <taxon>Echeneis</taxon>
    </lineage>
</organism>
<evidence type="ECO:0000256" key="5">
    <source>
        <dbReference type="ARBA" id="ARBA00022679"/>
    </source>
</evidence>
<dbReference type="PROSITE" id="PS50003">
    <property type="entry name" value="PH_DOMAIN"/>
    <property type="match status" value="1"/>
</dbReference>
<dbReference type="EC" id="2.7.11.1" evidence="2"/>
<dbReference type="SUPFAM" id="SSF50729">
    <property type="entry name" value="PH domain-like"/>
    <property type="match status" value="1"/>
</dbReference>
<dbReference type="GO" id="GO:0005524">
    <property type="term" value="F:ATP binding"/>
    <property type="evidence" value="ECO:0007669"/>
    <property type="project" value="UniProtKB-UniRule"/>
</dbReference>
<dbReference type="CDD" id="cd01241">
    <property type="entry name" value="PH_PKB"/>
    <property type="match status" value="1"/>
</dbReference>
<dbReference type="AlphaFoldDB" id="A0A665TFU6"/>
<dbReference type="PROSITE" id="PS00107">
    <property type="entry name" value="PROTEIN_KINASE_ATP"/>
    <property type="match status" value="1"/>
</dbReference>
<evidence type="ECO:0000256" key="3">
    <source>
        <dbReference type="ARBA" id="ARBA00022527"/>
    </source>
</evidence>
<dbReference type="Proteomes" id="UP000472264">
    <property type="component" value="Chromosome 14"/>
</dbReference>
<keyword evidence="5" id="KW-0808">Transferase</keyword>
<dbReference type="PANTHER" id="PTHR24351">
    <property type="entry name" value="RIBOSOMAL PROTEIN S6 KINASE"/>
    <property type="match status" value="1"/>
</dbReference>
<dbReference type="InterPro" id="IPR000719">
    <property type="entry name" value="Prot_kinase_dom"/>
</dbReference>
<reference evidence="13" key="2">
    <citation type="submission" date="2025-08" db="UniProtKB">
        <authorList>
            <consortium name="Ensembl"/>
        </authorList>
    </citation>
    <scope>IDENTIFICATION</scope>
</reference>
<feature type="domain" description="AGC-kinase C-terminal" evidence="12">
    <location>
        <begin position="366"/>
        <end position="437"/>
    </location>
</feature>
<dbReference type="InterPro" id="IPR001849">
    <property type="entry name" value="PH_domain"/>
</dbReference>
<dbReference type="FunFam" id="3.30.200.20:FF:000838">
    <property type="entry name" value="Non-specific serine/threonine protein kinase"/>
    <property type="match status" value="1"/>
</dbReference>
<evidence type="ECO:0000313" key="13">
    <source>
        <dbReference type="Ensembl" id="ENSENLP00000008754.1"/>
    </source>
</evidence>